<evidence type="ECO:0000256" key="4">
    <source>
        <dbReference type="ARBA" id="ARBA00022989"/>
    </source>
</evidence>
<comment type="subcellular location">
    <subcellularLocation>
        <location evidence="1">Membrane</location>
        <topology evidence="1">Multi-pass membrane protein</topology>
    </subcellularLocation>
</comment>
<keyword evidence="7 9" id="KW-0472">Membrane</keyword>
<name>D8LN19_ECTSI</name>
<accession>D8LN19</accession>
<dbReference type="PANTHER" id="PTHR10110">
    <property type="entry name" value="SODIUM/HYDROGEN EXCHANGER"/>
    <property type="match status" value="1"/>
</dbReference>
<gene>
    <name evidence="11" type="ORF">Esi_0427_0001</name>
</gene>
<dbReference type="GO" id="GO:0015386">
    <property type="term" value="F:potassium:proton antiporter activity"/>
    <property type="evidence" value="ECO:0007669"/>
    <property type="project" value="TreeGrafter"/>
</dbReference>
<dbReference type="GO" id="GO:0015385">
    <property type="term" value="F:sodium:proton antiporter activity"/>
    <property type="evidence" value="ECO:0007669"/>
    <property type="project" value="InterPro"/>
</dbReference>
<evidence type="ECO:0000256" key="9">
    <source>
        <dbReference type="SAM" id="Phobius"/>
    </source>
</evidence>
<feature type="transmembrane region" description="Helical" evidence="9">
    <location>
        <begin position="45"/>
        <end position="67"/>
    </location>
</feature>
<evidence type="ECO:0000313" key="11">
    <source>
        <dbReference type="EMBL" id="CBN76260.1"/>
    </source>
</evidence>
<dbReference type="Pfam" id="PF00999">
    <property type="entry name" value="Na_H_Exchanger"/>
    <property type="match status" value="1"/>
</dbReference>
<dbReference type="eggNOG" id="KOG1965">
    <property type="taxonomic scope" value="Eukaryota"/>
</dbReference>
<keyword evidence="4 9" id="KW-1133">Transmembrane helix</keyword>
<dbReference type="EMBL" id="FN648627">
    <property type="protein sequence ID" value="CBN76260.1"/>
    <property type="molecule type" value="Genomic_DNA"/>
</dbReference>
<dbReference type="OMA" id="SHYAWHS"/>
<dbReference type="InterPro" id="IPR004709">
    <property type="entry name" value="NaH_exchanger"/>
</dbReference>
<protein>
    <submittedName>
        <fullName evidence="11">Na+/H+ antiporter</fullName>
    </submittedName>
</protein>
<dbReference type="GO" id="GO:0051453">
    <property type="term" value="P:regulation of intracellular pH"/>
    <property type="evidence" value="ECO:0007669"/>
    <property type="project" value="TreeGrafter"/>
</dbReference>
<dbReference type="InterPro" id="IPR006153">
    <property type="entry name" value="Cation/H_exchanger_TM"/>
</dbReference>
<dbReference type="InParanoid" id="D8LN19"/>
<proteinExistence type="predicted"/>
<keyword evidence="12" id="KW-1185">Reference proteome</keyword>
<organism evidence="11 12">
    <name type="scientific">Ectocarpus siliculosus</name>
    <name type="common">Brown alga</name>
    <name type="synonym">Conferva siliculosa</name>
    <dbReference type="NCBI Taxonomy" id="2880"/>
    <lineage>
        <taxon>Eukaryota</taxon>
        <taxon>Sar</taxon>
        <taxon>Stramenopiles</taxon>
        <taxon>Ochrophyta</taxon>
        <taxon>PX clade</taxon>
        <taxon>Phaeophyceae</taxon>
        <taxon>Ectocarpales</taxon>
        <taxon>Ectocarpaceae</taxon>
        <taxon>Ectocarpus</taxon>
    </lineage>
</organism>
<dbReference type="AlphaFoldDB" id="D8LN19"/>
<evidence type="ECO:0000256" key="3">
    <source>
        <dbReference type="ARBA" id="ARBA00022692"/>
    </source>
</evidence>
<evidence type="ECO:0000256" key="6">
    <source>
        <dbReference type="ARBA" id="ARBA00023065"/>
    </source>
</evidence>
<evidence type="ECO:0000256" key="2">
    <source>
        <dbReference type="ARBA" id="ARBA00022448"/>
    </source>
</evidence>
<dbReference type="PRINTS" id="PR01084">
    <property type="entry name" value="NAHEXCHNGR"/>
</dbReference>
<feature type="transmembrane region" description="Helical" evidence="9">
    <location>
        <begin position="16"/>
        <end position="33"/>
    </location>
</feature>
<keyword evidence="5" id="KW-0915">Sodium</keyword>
<dbReference type="PANTHER" id="PTHR10110:SF197">
    <property type="entry name" value="SODIUM_HYDROGEN EXCHANGER"/>
    <property type="match status" value="1"/>
</dbReference>
<evidence type="ECO:0000256" key="8">
    <source>
        <dbReference type="ARBA" id="ARBA00023201"/>
    </source>
</evidence>
<dbReference type="Gene3D" id="6.10.140.1330">
    <property type="match status" value="1"/>
</dbReference>
<reference evidence="11 12" key="1">
    <citation type="journal article" date="2010" name="Nature">
        <title>The Ectocarpus genome and the independent evolution of multicellularity in brown algae.</title>
        <authorList>
            <person name="Cock J.M."/>
            <person name="Sterck L."/>
            <person name="Rouze P."/>
            <person name="Scornet D."/>
            <person name="Allen A.E."/>
            <person name="Amoutzias G."/>
            <person name="Anthouard V."/>
            <person name="Artiguenave F."/>
            <person name="Aury J.M."/>
            <person name="Badger J.H."/>
            <person name="Beszteri B."/>
            <person name="Billiau K."/>
            <person name="Bonnet E."/>
            <person name="Bothwell J.H."/>
            <person name="Bowler C."/>
            <person name="Boyen C."/>
            <person name="Brownlee C."/>
            <person name="Carrano C.J."/>
            <person name="Charrier B."/>
            <person name="Cho G.Y."/>
            <person name="Coelho S.M."/>
            <person name="Collen J."/>
            <person name="Corre E."/>
            <person name="Da Silva C."/>
            <person name="Delage L."/>
            <person name="Delaroque N."/>
            <person name="Dittami S.M."/>
            <person name="Doulbeau S."/>
            <person name="Elias M."/>
            <person name="Farnham G."/>
            <person name="Gachon C.M."/>
            <person name="Gschloessl B."/>
            <person name="Heesch S."/>
            <person name="Jabbari K."/>
            <person name="Jubin C."/>
            <person name="Kawai H."/>
            <person name="Kimura K."/>
            <person name="Kloareg B."/>
            <person name="Kupper F.C."/>
            <person name="Lang D."/>
            <person name="Le Bail A."/>
            <person name="Leblanc C."/>
            <person name="Lerouge P."/>
            <person name="Lohr M."/>
            <person name="Lopez P.J."/>
            <person name="Martens C."/>
            <person name="Maumus F."/>
            <person name="Michel G."/>
            <person name="Miranda-Saavedra D."/>
            <person name="Morales J."/>
            <person name="Moreau H."/>
            <person name="Motomura T."/>
            <person name="Nagasato C."/>
            <person name="Napoli C.A."/>
            <person name="Nelson D.R."/>
            <person name="Nyvall-Collen P."/>
            <person name="Peters A.F."/>
            <person name="Pommier C."/>
            <person name="Potin P."/>
            <person name="Poulain J."/>
            <person name="Quesneville H."/>
            <person name="Read B."/>
            <person name="Rensing S.A."/>
            <person name="Ritter A."/>
            <person name="Rousvoal S."/>
            <person name="Samanta M."/>
            <person name="Samson G."/>
            <person name="Schroeder D.C."/>
            <person name="Segurens B."/>
            <person name="Strittmatter M."/>
            <person name="Tonon T."/>
            <person name="Tregear J.W."/>
            <person name="Valentin K."/>
            <person name="von Dassow P."/>
            <person name="Yamagishi T."/>
            <person name="Van de Peer Y."/>
            <person name="Wincker P."/>
        </authorList>
    </citation>
    <scope>NUCLEOTIDE SEQUENCE [LARGE SCALE GENOMIC DNA]</scope>
    <source>
        <strain evidence="12">Ec32 / CCAP1310/4</strain>
    </source>
</reference>
<dbReference type="GO" id="GO:0098719">
    <property type="term" value="P:sodium ion import across plasma membrane"/>
    <property type="evidence" value="ECO:0007669"/>
    <property type="project" value="TreeGrafter"/>
</dbReference>
<dbReference type="EMBL" id="FN649755">
    <property type="protein sequence ID" value="CBN76260.1"/>
    <property type="molecule type" value="Genomic_DNA"/>
</dbReference>
<evidence type="ECO:0000259" key="10">
    <source>
        <dbReference type="Pfam" id="PF00999"/>
    </source>
</evidence>
<evidence type="ECO:0000313" key="12">
    <source>
        <dbReference type="Proteomes" id="UP000002630"/>
    </source>
</evidence>
<evidence type="ECO:0000256" key="7">
    <source>
        <dbReference type="ARBA" id="ARBA00023136"/>
    </source>
</evidence>
<dbReference type="InterPro" id="IPR018422">
    <property type="entry name" value="Cation/H_exchanger_CPA1"/>
</dbReference>
<dbReference type="Proteomes" id="UP000002630">
    <property type="component" value="Linkage Group LG30"/>
</dbReference>
<keyword evidence="3 9" id="KW-0812">Transmembrane</keyword>
<keyword evidence="8" id="KW-0739">Sodium transport</keyword>
<dbReference type="GO" id="GO:0005886">
    <property type="term" value="C:plasma membrane"/>
    <property type="evidence" value="ECO:0007669"/>
    <property type="project" value="TreeGrafter"/>
</dbReference>
<evidence type="ECO:0000256" key="1">
    <source>
        <dbReference type="ARBA" id="ARBA00004141"/>
    </source>
</evidence>
<evidence type="ECO:0000256" key="5">
    <source>
        <dbReference type="ARBA" id="ARBA00023053"/>
    </source>
</evidence>
<keyword evidence="2" id="KW-0813">Transport</keyword>
<dbReference type="STRING" id="2880.D8LN19"/>
<feature type="transmembrane region" description="Helical" evidence="9">
    <location>
        <begin position="246"/>
        <end position="264"/>
    </location>
</feature>
<keyword evidence="6" id="KW-0406">Ion transport</keyword>
<feature type="domain" description="Cation/H+ exchanger transmembrane" evidence="10">
    <location>
        <begin position="11"/>
        <end position="263"/>
    </location>
</feature>
<sequence>MVNYGVGQQFDFNADVFFYVVLPPIIFHQGYALKKRNFFKYFHYIFSFGFLGTVIQFITITVLALYASNSQYMSILRDDGVPIGLSLHECMLMAAVFSAADEVATLSLIKQPLLCRDAWERQKRNMAEFPKLSAVLFGEGVLNDAMSILLFQTVQSGEESSGDSSTTATATATAASSSQSGLGLLGLLAQALYILVSAAGVGMGSGLMISKLLKSLDTLKSSPVRQVAILMLGGYLSFSLSEALDLSGILAVFFCGLTLSHYAWHSLGENAQVGTIES</sequence>
<feature type="transmembrane region" description="Helical" evidence="9">
    <location>
        <begin position="187"/>
        <end position="210"/>
    </location>
</feature>
<dbReference type="OrthoDB" id="196264at2759"/>